<dbReference type="Gene3D" id="3.10.20.740">
    <property type="match status" value="1"/>
</dbReference>
<dbReference type="CDD" id="cd02773">
    <property type="entry name" value="MopB_Res-Cmplx1_Nad11"/>
    <property type="match status" value="1"/>
</dbReference>
<feature type="domain" description="4Fe-4S Mo/W bis-MGD-type" evidence="13">
    <location>
        <begin position="298"/>
        <end position="354"/>
    </location>
</feature>
<evidence type="ECO:0000259" key="12">
    <source>
        <dbReference type="PROSITE" id="PS51085"/>
    </source>
</evidence>
<feature type="domain" description="2Fe-2S ferredoxin-type" evidence="12">
    <location>
        <begin position="79"/>
        <end position="157"/>
    </location>
</feature>
<evidence type="ECO:0000256" key="3">
    <source>
        <dbReference type="ARBA" id="ARBA00013888"/>
    </source>
</evidence>
<evidence type="ECO:0000256" key="9">
    <source>
        <dbReference type="ARBA" id="ARBA00023027"/>
    </source>
</evidence>
<dbReference type="Pfam" id="PF13510">
    <property type="entry name" value="Fer2_4"/>
    <property type="match status" value="1"/>
</dbReference>
<dbReference type="CDD" id="cd00207">
    <property type="entry name" value="fer2"/>
    <property type="match status" value="1"/>
</dbReference>
<evidence type="ECO:0000313" key="16">
    <source>
        <dbReference type="Proteomes" id="UP001217089"/>
    </source>
</evidence>
<dbReference type="Pfam" id="PF10588">
    <property type="entry name" value="NADH-G_4Fe-4S_3"/>
    <property type="match status" value="1"/>
</dbReference>
<evidence type="ECO:0000256" key="4">
    <source>
        <dbReference type="ARBA" id="ARBA00022485"/>
    </source>
</evidence>
<proteinExistence type="inferred from homology"/>
<dbReference type="Pfam" id="PF22117">
    <property type="entry name" value="Fer4_Nqo3"/>
    <property type="match status" value="1"/>
</dbReference>
<gene>
    <name evidence="15" type="ORF">KUTeg_008939</name>
</gene>
<dbReference type="SUPFAM" id="SSF53706">
    <property type="entry name" value="Formate dehydrogenase/DMSO reductase, domains 1-3"/>
    <property type="match status" value="1"/>
</dbReference>
<dbReference type="InterPro" id="IPR006963">
    <property type="entry name" value="Mopterin_OxRdtase_4Fe-4S_dom"/>
</dbReference>
<dbReference type="PANTHER" id="PTHR43105">
    <property type="entry name" value="RESPIRATORY NITRATE REDUCTASE"/>
    <property type="match status" value="1"/>
</dbReference>
<dbReference type="PANTHER" id="PTHR43105:SF13">
    <property type="entry name" value="NADH-UBIQUINONE OXIDOREDUCTASE 75 KDA SUBUNIT, MITOCHONDRIAL"/>
    <property type="match status" value="1"/>
</dbReference>
<dbReference type="InterPro" id="IPR015405">
    <property type="entry name" value="NDUFS1-like_C"/>
</dbReference>
<dbReference type="InterPro" id="IPR050123">
    <property type="entry name" value="Prok_molybdopt-oxidoreductase"/>
</dbReference>
<keyword evidence="5" id="KW-0479">Metal-binding</keyword>
<keyword evidence="4" id="KW-0004">4Fe-4S</keyword>
<comment type="caution">
    <text evidence="15">The sequence shown here is derived from an EMBL/GenBank/DDBJ whole genome shotgun (WGS) entry which is preliminary data.</text>
</comment>
<dbReference type="InterPro" id="IPR006656">
    <property type="entry name" value="Mopterin_OxRdtase"/>
</dbReference>
<dbReference type="PROSITE" id="PS51669">
    <property type="entry name" value="4FE4S_MOW_BIS_MGD"/>
    <property type="match status" value="1"/>
</dbReference>
<dbReference type="PROSITE" id="PS00643">
    <property type="entry name" value="COMPLEX1_75K_3"/>
    <property type="match status" value="1"/>
</dbReference>
<keyword evidence="16" id="KW-1185">Reference proteome</keyword>
<dbReference type="Gene3D" id="3.30.200.210">
    <property type="match status" value="1"/>
</dbReference>
<keyword evidence="8" id="KW-0411">Iron-sulfur</keyword>
<dbReference type="Pfam" id="PF22151">
    <property type="entry name" value="Fer4_NDSU1"/>
    <property type="match status" value="1"/>
</dbReference>
<evidence type="ECO:0000256" key="5">
    <source>
        <dbReference type="ARBA" id="ARBA00022723"/>
    </source>
</evidence>
<comment type="cofactor">
    <cofactor evidence="1">
        <name>[4Fe-4S] cluster</name>
        <dbReference type="ChEBI" id="CHEBI:49883"/>
    </cofactor>
</comment>
<evidence type="ECO:0000256" key="7">
    <source>
        <dbReference type="ARBA" id="ARBA00023004"/>
    </source>
</evidence>
<keyword evidence="9" id="KW-0520">NAD</keyword>
<sequence>MDWSKLSRISFKKILKNICVPKLYLLPVCVSSEGEFCNSQGFCLFRGLSEMLRLWPLSRVIKARPLLTTSARLSSSAPENVEVFVDDKRVEVPAGSTVLQACAVAGVEIPRFCYHERLSIAGNCRMCLVEVEKSPKPIASCAMPVMKGMRVKTDSPVSRKAREGVMEFLLMNHPLDCPICDQGGECDLQDQSMAFGSDKSRFTDNFFTGKRAVEDKNIGPLIKTIMTRCIHCTRCIRFASEIAGVDDLGTTGRGTDMQVGTYVEKMFKSELSGNVIDICPVGALTSKPYAFTARPWEIRRIDSVDVMDAVGSNIVVNTRTDEVMRILPRVNEDINEEWISDKTRFAYDGLKRQRLTMPYVKDDSGNLVQADWETAFIKAGQKLSKVKRDEVAVIAGGFADAESLVALKDLVNSLGSEALTDLRSNYLLNTTIAGIEEADVILFIGTNPRFEAPLLNARVRKSWITNDLRVAMHLGDNTSVLQEIASGKHPFSNVLNNAKKPMVVVGSSCLQRADNSALHAVVSDLAQTTRLKSGSGENWGVLNVLHRVASQVAALDLGYKAGVDYIRQNPPKVLYLLGADEEVITKQDLPKDCFIIYQGHHGDRGAAMADVIFPGAAYTEKDGTYVNMEGRSQLTAWAVTPPGNARVDWKILRALSEIIGVPLPYDNLQEVRDRLSEVAPNLVRYGDVEEANYFKQAQELAKLVKGQLDPKPLTPPQITLKDFYMTDSISRASQTMAKDIVLLTNINEKHVLTVFVSKKLNLVKVLITYVCLLFIEIHSKYFVLKIYIVHIII</sequence>
<dbReference type="NCBIfam" id="TIGR01973">
    <property type="entry name" value="NuoG"/>
    <property type="match status" value="1"/>
</dbReference>
<dbReference type="InterPro" id="IPR054351">
    <property type="entry name" value="NADH_UbQ_OxRdtase_ferredoxin"/>
</dbReference>
<comment type="similarity">
    <text evidence="2 11">Belongs to the complex I 75 kDa subunit family.</text>
</comment>
<evidence type="ECO:0000256" key="10">
    <source>
        <dbReference type="ARBA" id="ARBA00034078"/>
    </source>
</evidence>
<protein>
    <recommendedName>
        <fullName evidence="3">NADH-ubiquinone oxidoreductase 75 kDa subunit, mitochondrial</fullName>
    </recommendedName>
</protein>
<dbReference type="Gene3D" id="3.30.70.20">
    <property type="match status" value="1"/>
</dbReference>
<dbReference type="InterPro" id="IPR036010">
    <property type="entry name" value="2Fe-2S_ferredoxin-like_sf"/>
</dbReference>
<keyword evidence="6" id="KW-1278">Translocase</keyword>
<evidence type="ECO:0000256" key="2">
    <source>
        <dbReference type="ARBA" id="ARBA00005404"/>
    </source>
</evidence>
<dbReference type="Pfam" id="PF00384">
    <property type="entry name" value="Molybdopterin"/>
    <property type="match status" value="1"/>
</dbReference>
<dbReference type="SUPFAM" id="SSF54292">
    <property type="entry name" value="2Fe-2S ferredoxin-like"/>
    <property type="match status" value="1"/>
</dbReference>
<feature type="domain" description="4Fe-4S His(Cys)3-ligated-type" evidence="14">
    <location>
        <begin position="157"/>
        <end position="196"/>
    </location>
</feature>
<dbReference type="SMART" id="SM00929">
    <property type="entry name" value="NADH-G_4Fe-4S_3"/>
    <property type="match status" value="1"/>
</dbReference>
<organism evidence="15 16">
    <name type="scientific">Tegillarca granosa</name>
    <name type="common">Malaysian cockle</name>
    <name type="synonym">Anadara granosa</name>
    <dbReference type="NCBI Taxonomy" id="220873"/>
    <lineage>
        <taxon>Eukaryota</taxon>
        <taxon>Metazoa</taxon>
        <taxon>Spiralia</taxon>
        <taxon>Lophotrochozoa</taxon>
        <taxon>Mollusca</taxon>
        <taxon>Bivalvia</taxon>
        <taxon>Autobranchia</taxon>
        <taxon>Pteriomorphia</taxon>
        <taxon>Arcoida</taxon>
        <taxon>Arcoidea</taxon>
        <taxon>Arcidae</taxon>
        <taxon>Tegillarca</taxon>
    </lineage>
</organism>
<evidence type="ECO:0000256" key="6">
    <source>
        <dbReference type="ARBA" id="ARBA00022967"/>
    </source>
</evidence>
<dbReference type="Gene3D" id="3.40.50.740">
    <property type="match status" value="1"/>
</dbReference>
<dbReference type="InterPro" id="IPR001041">
    <property type="entry name" value="2Fe-2S_ferredoxin-type"/>
</dbReference>
<dbReference type="SUPFAM" id="SSF54862">
    <property type="entry name" value="4Fe-4S ferredoxins"/>
    <property type="match status" value="1"/>
</dbReference>
<dbReference type="PROSITE" id="PS00642">
    <property type="entry name" value="COMPLEX1_75K_2"/>
    <property type="match status" value="1"/>
</dbReference>
<dbReference type="InterPro" id="IPR010228">
    <property type="entry name" value="NADH_UbQ_OxRdtase_Gsu"/>
</dbReference>
<evidence type="ECO:0000259" key="14">
    <source>
        <dbReference type="PROSITE" id="PS51839"/>
    </source>
</evidence>
<dbReference type="InterPro" id="IPR000283">
    <property type="entry name" value="NADH_UbQ_OxRdtase_75kDa_su_CS"/>
</dbReference>
<evidence type="ECO:0000256" key="11">
    <source>
        <dbReference type="RuleBase" id="RU004523"/>
    </source>
</evidence>
<dbReference type="EMBL" id="JARBDR010000342">
    <property type="protein sequence ID" value="KAJ8314378.1"/>
    <property type="molecule type" value="Genomic_DNA"/>
</dbReference>
<dbReference type="Proteomes" id="UP001217089">
    <property type="component" value="Unassembled WGS sequence"/>
</dbReference>
<evidence type="ECO:0000259" key="13">
    <source>
        <dbReference type="PROSITE" id="PS51669"/>
    </source>
</evidence>
<comment type="cofactor">
    <cofactor evidence="10">
        <name>[2Fe-2S] cluster</name>
        <dbReference type="ChEBI" id="CHEBI:190135"/>
    </cofactor>
</comment>
<evidence type="ECO:0000256" key="1">
    <source>
        <dbReference type="ARBA" id="ARBA00001966"/>
    </source>
</evidence>
<reference evidence="15 16" key="1">
    <citation type="submission" date="2022-12" db="EMBL/GenBank/DDBJ databases">
        <title>Chromosome-level genome of Tegillarca granosa.</title>
        <authorList>
            <person name="Kim J."/>
        </authorList>
    </citation>
    <scope>NUCLEOTIDE SEQUENCE [LARGE SCALE GENOMIC DNA]</scope>
    <source>
        <strain evidence="15">Teg-2019</strain>
        <tissue evidence="15">Adductor muscle</tissue>
    </source>
</reference>
<accession>A0ABQ9FAL5</accession>
<dbReference type="PROSITE" id="PS51839">
    <property type="entry name" value="4FE4S_HC3"/>
    <property type="match status" value="1"/>
</dbReference>
<dbReference type="PROSITE" id="PS51085">
    <property type="entry name" value="2FE2S_FER_2"/>
    <property type="match status" value="1"/>
</dbReference>
<evidence type="ECO:0000256" key="8">
    <source>
        <dbReference type="ARBA" id="ARBA00023014"/>
    </source>
</evidence>
<evidence type="ECO:0000313" key="15">
    <source>
        <dbReference type="EMBL" id="KAJ8314378.1"/>
    </source>
</evidence>
<name>A0ABQ9FAL5_TEGGR</name>
<dbReference type="Pfam" id="PF09326">
    <property type="entry name" value="NADH_dhqG_C"/>
    <property type="match status" value="1"/>
</dbReference>
<dbReference type="InterPro" id="IPR019574">
    <property type="entry name" value="NADH_UbQ_OxRdtase_Gsu_4Fe4S-bd"/>
</dbReference>
<keyword evidence="7" id="KW-0408">Iron</keyword>
<dbReference type="PROSITE" id="PS00641">
    <property type="entry name" value="COMPLEX1_75K_1"/>
    <property type="match status" value="1"/>
</dbReference>